<dbReference type="AlphaFoldDB" id="F4PRP9"/>
<name>F4PRP9_CACFS</name>
<organism evidence="2 3">
    <name type="scientific">Cavenderia fasciculata</name>
    <name type="common">Slime mold</name>
    <name type="synonym">Dictyostelium fasciculatum</name>
    <dbReference type="NCBI Taxonomy" id="261658"/>
    <lineage>
        <taxon>Eukaryota</taxon>
        <taxon>Amoebozoa</taxon>
        <taxon>Evosea</taxon>
        <taxon>Eumycetozoa</taxon>
        <taxon>Dictyostelia</taxon>
        <taxon>Acytosteliales</taxon>
        <taxon>Cavenderiaceae</taxon>
        <taxon>Cavenderia</taxon>
    </lineage>
</organism>
<evidence type="ECO:0000313" key="2">
    <source>
        <dbReference type="EMBL" id="EGG20548.1"/>
    </source>
</evidence>
<feature type="signal peptide" evidence="1">
    <location>
        <begin position="1"/>
        <end position="26"/>
    </location>
</feature>
<dbReference type="Proteomes" id="UP000007797">
    <property type="component" value="Unassembled WGS sequence"/>
</dbReference>
<dbReference type="RefSeq" id="XP_004358398.1">
    <property type="nucleotide sequence ID" value="XM_004358341.1"/>
</dbReference>
<dbReference type="GeneID" id="14872771"/>
<keyword evidence="3" id="KW-1185">Reference proteome</keyword>
<reference evidence="3" key="1">
    <citation type="journal article" date="2011" name="Genome Res.">
        <title>Phylogeny-wide analysis of social amoeba genomes highlights ancient origins for complex intercellular communication.</title>
        <authorList>
            <person name="Heidel A.J."/>
            <person name="Lawal H.M."/>
            <person name="Felder M."/>
            <person name="Schilde C."/>
            <person name="Helps N.R."/>
            <person name="Tunggal B."/>
            <person name="Rivero F."/>
            <person name="John U."/>
            <person name="Schleicher M."/>
            <person name="Eichinger L."/>
            <person name="Platzer M."/>
            <person name="Noegel A.A."/>
            <person name="Schaap P."/>
            <person name="Gloeckner G."/>
        </authorList>
    </citation>
    <scope>NUCLEOTIDE SEQUENCE [LARGE SCALE GENOMIC DNA]</scope>
    <source>
        <strain evidence="3">SH3</strain>
    </source>
</reference>
<proteinExistence type="predicted"/>
<sequence>MFKNNNSLLLLILTISVILTTFSVKADRPKELARNYDQVWPAVPPGGGGPYAYLEIYIHDTVIFRPTSSEAIVIYSTQTPSGTNPIAGNASANSPFYFTFNIGGEYIFSSNSTHVPFKLFVVSQ</sequence>
<gene>
    <name evidence="2" type="ORF">DFA_00409</name>
</gene>
<protein>
    <recommendedName>
        <fullName evidence="4">Carbohydrate binding domain-containing protein</fullName>
    </recommendedName>
</protein>
<dbReference type="EMBL" id="GL883010">
    <property type="protein sequence ID" value="EGG20548.1"/>
    <property type="molecule type" value="Genomic_DNA"/>
</dbReference>
<keyword evidence="1" id="KW-0732">Signal</keyword>
<dbReference type="KEGG" id="dfa:DFA_00409"/>
<evidence type="ECO:0000313" key="3">
    <source>
        <dbReference type="Proteomes" id="UP000007797"/>
    </source>
</evidence>
<feature type="chain" id="PRO_5003313274" description="Carbohydrate binding domain-containing protein" evidence="1">
    <location>
        <begin position="27"/>
        <end position="124"/>
    </location>
</feature>
<evidence type="ECO:0000256" key="1">
    <source>
        <dbReference type="SAM" id="SignalP"/>
    </source>
</evidence>
<evidence type="ECO:0008006" key="4">
    <source>
        <dbReference type="Google" id="ProtNLM"/>
    </source>
</evidence>
<accession>F4PRP9</accession>